<sequence>MNFLKEFVDGILAEDDEQDVPRTGSYRSASGDARPENDGGLRHGDSAAKALEDVYREERRSCIATLLVRYGEGCVQQLNEMLKKNNETVASLAQRLDETYRSLGDFNNELEGLTQENVALRARNSELAHRVELLSSENVSLRSLLAQAETEAKSQEARIGSMADLLKDNAATFDGMKSRCAAAAETAAEIEALRSQLAMATAHIEALTKERDELVAAVPDAEHRIKEAVRRQDRAIAIAKLMAQQAALLAAERDRGATPPPSEVSHQDFAEARQQAAELRARVDQLGEENVRLKEVNEKLHDMFADLSKTSKQLKDSYLLEAIEALGKRHLKQLEPVQLIFIQPTRVLDLDLDLDFVRAEIAQAMQQGYPPGGAGVGSVGMQAAARPGRAGVGRAGAATFATAETQQSARGPGVGRTQSTAMKAPSGGKKDVWDDDWDMYDEILQEGGTAAAEAAEPPAAQQPQGQSPAQQPDRTPSLQTALGPHGKAAPAKKKDVWNDDLEDLLKDL</sequence>
<comment type="caution">
    <text evidence="3">The sequence shown here is derived from an EMBL/GenBank/DDBJ whole genome shotgun (WGS) entry which is preliminary data.</text>
</comment>
<organism evidence="3 4">
    <name type="scientific">Babesia caballi</name>
    <dbReference type="NCBI Taxonomy" id="5871"/>
    <lineage>
        <taxon>Eukaryota</taxon>
        <taxon>Sar</taxon>
        <taxon>Alveolata</taxon>
        <taxon>Apicomplexa</taxon>
        <taxon>Aconoidasida</taxon>
        <taxon>Piroplasmida</taxon>
        <taxon>Babesiidae</taxon>
        <taxon>Babesia</taxon>
    </lineage>
</organism>
<dbReference type="AlphaFoldDB" id="A0AAV4LYN3"/>
<feature type="compositionally biased region" description="Low complexity" evidence="2">
    <location>
        <begin position="448"/>
        <end position="472"/>
    </location>
</feature>
<name>A0AAV4LYN3_BABCB</name>
<proteinExistence type="predicted"/>
<feature type="region of interest" description="Disordered" evidence="2">
    <location>
        <begin position="14"/>
        <end position="45"/>
    </location>
</feature>
<keyword evidence="4" id="KW-1185">Reference proteome</keyword>
<evidence type="ECO:0000256" key="1">
    <source>
        <dbReference type="SAM" id="Coils"/>
    </source>
</evidence>
<protein>
    <submittedName>
        <fullName evidence="3">Serologically defined colon cancer antigen 8</fullName>
    </submittedName>
</protein>
<dbReference type="GeneID" id="94196695"/>
<feature type="compositionally biased region" description="Basic and acidic residues" evidence="2">
    <location>
        <begin position="492"/>
        <end position="508"/>
    </location>
</feature>
<reference evidence="3 4" key="1">
    <citation type="submission" date="2021-06" db="EMBL/GenBank/DDBJ databases">
        <title>Genome sequence of Babesia caballi.</title>
        <authorList>
            <person name="Yamagishi J."/>
            <person name="Kidaka T."/>
            <person name="Ochi A."/>
        </authorList>
    </citation>
    <scope>NUCLEOTIDE SEQUENCE [LARGE SCALE GENOMIC DNA]</scope>
    <source>
        <strain evidence="3">USDA-D6B2</strain>
    </source>
</reference>
<evidence type="ECO:0000256" key="2">
    <source>
        <dbReference type="SAM" id="MobiDB-lite"/>
    </source>
</evidence>
<dbReference type="EMBL" id="BPLF01000004">
    <property type="protein sequence ID" value="GIX65214.1"/>
    <property type="molecule type" value="Genomic_DNA"/>
</dbReference>
<gene>
    <name evidence="3" type="ORF">BcabD6B2_46490</name>
</gene>
<keyword evidence="1" id="KW-0175">Coiled coil</keyword>
<feature type="region of interest" description="Disordered" evidence="2">
    <location>
        <begin position="401"/>
        <end position="435"/>
    </location>
</feature>
<feature type="compositionally biased region" description="Basic and acidic residues" evidence="2">
    <location>
        <begin position="33"/>
        <end position="45"/>
    </location>
</feature>
<dbReference type="RefSeq" id="XP_067717283.1">
    <property type="nucleotide sequence ID" value="XM_067861182.1"/>
</dbReference>
<feature type="coiled-coil region" evidence="1">
    <location>
        <begin position="75"/>
        <end position="158"/>
    </location>
</feature>
<feature type="region of interest" description="Disordered" evidence="2">
    <location>
        <begin position="448"/>
        <end position="508"/>
    </location>
</feature>
<accession>A0AAV4LYN3</accession>
<feature type="coiled-coil region" evidence="1">
    <location>
        <begin position="269"/>
        <end position="303"/>
    </location>
</feature>
<evidence type="ECO:0000313" key="3">
    <source>
        <dbReference type="EMBL" id="GIX65214.1"/>
    </source>
</evidence>
<feature type="coiled-coil region" evidence="1">
    <location>
        <begin position="190"/>
        <end position="224"/>
    </location>
</feature>
<evidence type="ECO:0000313" key="4">
    <source>
        <dbReference type="Proteomes" id="UP001497744"/>
    </source>
</evidence>
<dbReference type="Proteomes" id="UP001497744">
    <property type="component" value="Unassembled WGS sequence"/>
</dbReference>
<dbReference type="Gene3D" id="1.10.287.1490">
    <property type="match status" value="1"/>
</dbReference>